<evidence type="ECO:0000256" key="11">
    <source>
        <dbReference type="ARBA" id="ARBA00032707"/>
    </source>
</evidence>
<keyword evidence="5 14" id="KW-1003">Cell membrane</keyword>
<evidence type="ECO:0000256" key="9">
    <source>
        <dbReference type="ARBA" id="ARBA00023136"/>
    </source>
</evidence>
<evidence type="ECO:0000256" key="8">
    <source>
        <dbReference type="ARBA" id="ARBA00022989"/>
    </source>
</evidence>
<keyword evidence="7 14" id="KW-0378">Hydrolase</keyword>
<dbReference type="PANTHER" id="PTHR30622:SF4">
    <property type="entry name" value="UNDECAPRENYL-DIPHOSPHATASE"/>
    <property type="match status" value="1"/>
</dbReference>
<dbReference type="Proteomes" id="UP000441399">
    <property type="component" value="Unassembled WGS sequence"/>
</dbReference>
<organism evidence="15 16">
    <name type="scientific">BD1-7 clade bacterium</name>
    <dbReference type="NCBI Taxonomy" id="2029982"/>
    <lineage>
        <taxon>Bacteria</taxon>
        <taxon>Pseudomonadati</taxon>
        <taxon>Pseudomonadota</taxon>
        <taxon>Gammaproteobacteria</taxon>
        <taxon>Cellvibrionales</taxon>
        <taxon>Spongiibacteraceae</taxon>
        <taxon>BD1-7 clade</taxon>
    </lineage>
</organism>
<evidence type="ECO:0000256" key="4">
    <source>
        <dbReference type="ARBA" id="ARBA00021581"/>
    </source>
</evidence>
<keyword evidence="14" id="KW-0573">Peptidoglycan synthesis</keyword>
<sequence>MDTLQVILLSLIQGITEFLPISSSAHLILPSQLLGWTDQGLAFDVAVHFGSLIAVMAYFRADIQRMLIAWTGHVIHRRASEDAELAWYVILATIPAVVFGLILNIFGENLFRHLWIIAATTIGFGILLGVADLMYEKRPAKDNRLTLKRAMIIGFAQPLALIPGTSRSGITMTAALMLGLSRDLSARFSFLLSIPLILAASLLKTKDLIESSAAVDWQTLGLGVVVSALSAFACIHFFLNAINRMGFMPFVIYRLVLGVFLLFVIF</sequence>
<dbReference type="GO" id="GO:0071555">
    <property type="term" value="P:cell wall organization"/>
    <property type="evidence" value="ECO:0007669"/>
    <property type="project" value="UniProtKB-KW"/>
</dbReference>
<keyword evidence="14" id="KW-0961">Cell wall biogenesis/degradation</keyword>
<dbReference type="GO" id="GO:0005886">
    <property type="term" value="C:plasma membrane"/>
    <property type="evidence" value="ECO:0007669"/>
    <property type="project" value="UniProtKB-SubCell"/>
</dbReference>
<evidence type="ECO:0000313" key="15">
    <source>
        <dbReference type="EMBL" id="CAA0083216.1"/>
    </source>
</evidence>
<dbReference type="GO" id="GO:0008360">
    <property type="term" value="P:regulation of cell shape"/>
    <property type="evidence" value="ECO:0007669"/>
    <property type="project" value="UniProtKB-KW"/>
</dbReference>
<dbReference type="OrthoDB" id="9808289at2"/>
<dbReference type="PANTHER" id="PTHR30622">
    <property type="entry name" value="UNDECAPRENYL-DIPHOSPHATASE"/>
    <property type="match status" value="1"/>
</dbReference>
<dbReference type="Pfam" id="PF02673">
    <property type="entry name" value="BacA"/>
    <property type="match status" value="1"/>
</dbReference>
<dbReference type="EMBL" id="CACSIO010000001">
    <property type="protein sequence ID" value="CAA0083216.1"/>
    <property type="molecule type" value="Genomic_DNA"/>
</dbReference>
<evidence type="ECO:0000256" key="6">
    <source>
        <dbReference type="ARBA" id="ARBA00022692"/>
    </source>
</evidence>
<gene>
    <name evidence="14 15" type="primary">uppP</name>
    <name evidence="15" type="ORF">OPDIPICF_00507</name>
</gene>
<keyword evidence="9 14" id="KW-0472">Membrane</keyword>
<keyword evidence="8 14" id="KW-1133">Transmembrane helix</keyword>
<evidence type="ECO:0000256" key="12">
    <source>
        <dbReference type="ARBA" id="ARBA00032932"/>
    </source>
</evidence>
<dbReference type="InterPro" id="IPR003824">
    <property type="entry name" value="UppP"/>
</dbReference>
<accession>A0A5S9N3F5</accession>
<feature type="transmembrane region" description="Helical" evidence="14">
    <location>
        <begin position="184"/>
        <end position="203"/>
    </location>
</feature>
<keyword evidence="10 14" id="KW-0046">Antibiotic resistance</keyword>
<protein>
    <recommendedName>
        <fullName evidence="4 14">Undecaprenyl-diphosphatase</fullName>
        <ecNumber evidence="3 14">3.6.1.27</ecNumber>
    </recommendedName>
    <alternativeName>
        <fullName evidence="12 14">Bacitracin resistance protein</fullName>
    </alternativeName>
    <alternativeName>
        <fullName evidence="11 14">Undecaprenyl pyrophosphate phosphatase</fullName>
    </alternativeName>
</protein>
<evidence type="ECO:0000256" key="3">
    <source>
        <dbReference type="ARBA" id="ARBA00012374"/>
    </source>
</evidence>
<name>A0A5S9N3F5_9GAMM</name>
<keyword evidence="6 14" id="KW-0812">Transmembrane</keyword>
<dbReference type="GO" id="GO:0050380">
    <property type="term" value="F:undecaprenyl-diphosphatase activity"/>
    <property type="evidence" value="ECO:0007669"/>
    <property type="project" value="UniProtKB-UniRule"/>
</dbReference>
<comment type="subcellular location">
    <subcellularLocation>
        <location evidence="1 14">Cell membrane</location>
        <topology evidence="1 14">Multi-pass membrane protein</topology>
    </subcellularLocation>
</comment>
<evidence type="ECO:0000256" key="7">
    <source>
        <dbReference type="ARBA" id="ARBA00022801"/>
    </source>
</evidence>
<keyword evidence="16" id="KW-1185">Reference proteome</keyword>
<evidence type="ECO:0000256" key="13">
    <source>
        <dbReference type="ARBA" id="ARBA00047594"/>
    </source>
</evidence>
<evidence type="ECO:0000256" key="1">
    <source>
        <dbReference type="ARBA" id="ARBA00004651"/>
    </source>
</evidence>
<dbReference type="NCBIfam" id="NF001393">
    <property type="entry name" value="PRK00281.2-4"/>
    <property type="match status" value="1"/>
</dbReference>
<comment type="similarity">
    <text evidence="2 14">Belongs to the UppP family.</text>
</comment>
<evidence type="ECO:0000256" key="14">
    <source>
        <dbReference type="HAMAP-Rule" id="MF_01006"/>
    </source>
</evidence>
<dbReference type="NCBIfam" id="TIGR00753">
    <property type="entry name" value="undec_PP_bacA"/>
    <property type="match status" value="1"/>
</dbReference>
<evidence type="ECO:0000313" key="16">
    <source>
        <dbReference type="Proteomes" id="UP000441399"/>
    </source>
</evidence>
<proteinExistence type="inferred from homology"/>
<comment type="function">
    <text evidence="14">Catalyzes the dephosphorylation of undecaprenyl diphosphate (UPP). Confers resistance to bacitracin.</text>
</comment>
<comment type="catalytic activity">
    <reaction evidence="13 14">
        <text>di-trans,octa-cis-undecaprenyl diphosphate + H2O = di-trans,octa-cis-undecaprenyl phosphate + phosphate + H(+)</text>
        <dbReference type="Rhea" id="RHEA:28094"/>
        <dbReference type="ChEBI" id="CHEBI:15377"/>
        <dbReference type="ChEBI" id="CHEBI:15378"/>
        <dbReference type="ChEBI" id="CHEBI:43474"/>
        <dbReference type="ChEBI" id="CHEBI:58405"/>
        <dbReference type="ChEBI" id="CHEBI:60392"/>
        <dbReference type="EC" id="3.6.1.27"/>
    </reaction>
</comment>
<evidence type="ECO:0000256" key="10">
    <source>
        <dbReference type="ARBA" id="ARBA00023251"/>
    </source>
</evidence>
<dbReference type="GO" id="GO:0046677">
    <property type="term" value="P:response to antibiotic"/>
    <property type="evidence" value="ECO:0007669"/>
    <property type="project" value="UniProtKB-UniRule"/>
</dbReference>
<comment type="miscellaneous">
    <text evidence="14">Bacitracin is thought to be involved in the inhibition of peptidoglycan synthesis by sequestering undecaprenyl diphosphate, thereby reducing the pool of lipid carrier available.</text>
</comment>
<dbReference type="GO" id="GO:0009252">
    <property type="term" value="P:peptidoglycan biosynthetic process"/>
    <property type="evidence" value="ECO:0007669"/>
    <property type="project" value="UniProtKB-KW"/>
</dbReference>
<keyword evidence="14" id="KW-0133">Cell shape</keyword>
<feature type="transmembrane region" description="Helical" evidence="14">
    <location>
        <begin position="40"/>
        <end position="59"/>
    </location>
</feature>
<reference evidence="15 16" key="1">
    <citation type="submission" date="2019-11" db="EMBL/GenBank/DDBJ databases">
        <authorList>
            <person name="Holert J."/>
        </authorList>
    </citation>
    <scope>NUCLEOTIDE SEQUENCE [LARGE SCALE GENOMIC DNA]</scope>
    <source>
        <strain evidence="15">SB11_3</strain>
    </source>
</reference>
<feature type="transmembrane region" description="Helical" evidence="14">
    <location>
        <begin position="113"/>
        <end position="135"/>
    </location>
</feature>
<feature type="transmembrane region" description="Helical" evidence="14">
    <location>
        <begin position="85"/>
        <end position="107"/>
    </location>
</feature>
<dbReference type="AlphaFoldDB" id="A0A5S9N3F5"/>
<feature type="transmembrane region" description="Helical" evidence="14">
    <location>
        <begin position="245"/>
        <end position="265"/>
    </location>
</feature>
<dbReference type="HAMAP" id="MF_01006">
    <property type="entry name" value="Undec_diphosphatase"/>
    <property type="match status" value="1"/>
</dbReference>
<evidence type="ECO:0000256" key="2">
    <source>
        <dbReference type="ARBA" id="ARBA00010621"/>
    </source>
</evidence>
<evidence type="ECO:0000256" key="5">
    <source>
        <dbReference type="ARBA" id="ARBA00022475"/>
    </source>
</evidence>
<feature type="transmembrane region" description="Helical" evidence="14">
    <location>
        <begin position="215"/>
        <end position="239"/>
    </location>
</feature>
<dbReference type="EC" id="3.6.1.27" evidence="3 14"/>